<dbReference type="OrthoDB" id="3801180at2759"/>
<protein>
    <submittedName>
        <fullName evidence="2">Uncharacterized protein</fullName>
    </submittedName>
</protein>
<feature type="region of interest" description="Disordered" evidence="1">
    <location>
        <begin position="85"/>
        <end position="170"/>
    </location>
</feature>
<dbReference type="EMBL" id="WJXW01000001">
    <property type="protein sequence ID" value="KAF9741935.1"/>
    <property type="molecule type" value="Genomic_DNA"/>
</dbReference>
<dbReference type="Proteomes" id="UP000756921">
    <property type="component" value="Unassembled WGS sequence"/>
</dbReference>
<name>A0A9P6GWR2_9PLEO</name>
<comment type="caution">
    <text evidence="2">The sequence shown here is derived from an EMBL/GenBank/DDBJ whole genome shotgun (WGS) entry which is preliminary data.</text>
</comment>
<reference evidence="2" key="1">
    <citation type="journal article" date="2020" name="Mol. Plant Microbe Interact.">
        <title>Genome Sequence of the Biocontrol Agent Coniothyrium minitans strain Conio (IMI 134523).</title>
        <authorList>
            <person name="Patel D."/>
            <person name="Shittu T.A."/>
            <person name="Baroncelli R."/>
            <person name="Muthumeenakshi S."/>
            <person name="Osborne T.H."/>
            <person name="Janganan T.K."/>
            <person name="Sreenivasaprasad S."/>
        </authorList>
    </citation>
    <scope>NUCLEOTIDE SEQUENCE</scope>
    <source>
        <strain evidence="2">Conio</strain>
    </source>
</reference>
<organism evidence="2 3">
    <name type="scientific">Paraphaeosphaeria minitans</name>
    <dbReference type="NCBI Taxonomy" id="565426"/>
    <lineage>
        <taxon>Eukaryota</taxon>
        <taxon>Fungi</taxon>
        <taxon>Dikarya</taxon>
        <taxon>Ascomycota</taxon>
        <taxon>Pezizomycotina</taxon>
        <taxon>Dothideomycetes</taxon>
        <taxon>Pleosporomycetidae</taxon>
        <taxon>Pleosporales</taxon>
        <taxon>Massarineae</taxon>
        <taxon>Didymosphaeriaceae</taxon>
        <taxon>Paraphaeosphaeria</taxon>
    </lineage>
</organism>
<feature type="region of interest" description="Disordered" evidence="1">
    <location>
        <begin position="290"/>
        <end position="319"/>
    </location>
</feature>
<dbReference type="AlphaFoldDB" id="A0A9P6GWR2"/>
<evidence type="ECO:0000313" key="3">
    <source>
        <dbReference type="Proteomes" id="UP000756921"/>
    </source>
</evidence>
<gene>
    <name evidence="2" type="ORF">PMIN01_01474</name>
</gene>
<feature type="compositionally biased region" description="Pro residues" evidence="1">
    <location>
        <begin position="309"/>
        <end position="319"/>
    </location>
</feature>
<keyword evidence="3" id="KW-1185">Reference proteome</keyword>
<accession>A0A9P6GWR2</accession>
<feature type="compositionally biased region" description="Basic and acidic residues" evidence="1">
    <location>
        <begin position="148"/>
        <end position="157"/>
    </location>
</feature>
<feature type="compositionally biased region" description="Acidic residues" evidence="1">
    <location>
        <begin position="90"/>
        <end position="101"/>
    </location>
</feature>
<feature type="non-terminal residue" evidence="2">
    <location>
        <position position="1"/>
    </location>
</feature>
<evidence type="ECO:0000313" key="2">
    <source>
        <dbReference type="EMBL" id="KAF9741935.1"/>
    </source>
</evidence>
<sequence>ARFAGLGGLHGRPRALPRRISAAAQTLVVDWSSESDGRFGAHLARLIKRLLVAFQKAIAKRGRQGPRCALPVALLRMITPPVLEQRCGQDEDEDEDEDADEDASRVGEGEGEGEQGEAQKQCSLAGHGQGEEEQEEAGERTNALIPTARDRAVREKATGNSTRGSAGRRAFHKRFCEPSGAGWASHATQSAWLRSRLRSRPRLVAWCVAAPPLASNPCAGTQLQIHAAQSGKGTALSGRFQRVPCRAASGPVSRHVMELRLDAKSTVAHFHLSRRWPRRETAIPTRTMILRDSESTNMGRGAYDTTGTPKPPPPPPKRR</sequence>
<proteinExistence type="predicted"/>
<evidence type="ECO:0000256" key="1">
    <source>
        <dbReference type="SAM" id="MobiDB-lite"/>
    </source>
</evidence>